<dbReference type="Proteomes" id="UP000311919">
    <property type="component" value="Unassembled WGS sequence"/>
</dbReference>
<accession>A0A4Z2CJX4</accession>
<protein>
    <submittedName>
        <fullName evidence="1">Uncharacterized protein</fullName>
    </submittedName>
</protein>
<evidence type="ECO:0000313" key="2">
    <source>
        <dbReference type="Proteomes" id="UP000311919"/>
    </source>
</evidence>
<sequence>MLRSLASEEFPATSVPPMLHYCVACMEVKHNLINLLVGPKNSQSPGTGDWDIVGFDASRSRAVTERTRVKGTWQQSREAKFPATFCSLSLVLWPCLSPRPLETVSHHTHEKKHCSER</sequence>
<name>A0A4Z2CJX4_SCHJA</name>
<feature type="non-terminal residue" evidence="1">
    <location>
        <position position="117"/>
    </location>
</feature>
<dbReference type="AlphaFoldDB" id="A0A4Z2CJX4"/>
<proteinExistence type="predicted"/>
<keyword evidence="2" id="KW-1185">Reference proteome</keyword>
<organism evidence="1 2">
    <name type="scientific">Schistosoma japonicum</name>
    <name type="common">Blood fluke</name>
    <dbReference type="NCBI Taxonomy" id="6182"/>
    <lineage>
        <taxon>Eukaryota</taxon>
        <taxon>Metazoa</taxon>
        <taxon>Spiralia</taxon>
        <taxon>Lophotrochozoa</taxon>
        <taxon>Platyhelminthes</taxon>
        <taxon>Trematoda</taxon>
        <taxon>Digenea</taxon>
        <taxon>Strigeidida</taxon>
        <taxon>Schistosomatoidea</taxon>
        <taxon>Schistosomatidae</taxon>
        <taxon>Schistosoma</taxon>
    </lineage>
</organism>
<dbReference type="EMBL" id="SKCS01001563">
    <property type="protein sequence ID" value="TNN04529.1"/>
    <property type="molecule type" value="Genomic_DNA"/>
</dbReference>
<comment type="caution">
    <text evidence="1">The sequence shown here is derived from an EMBL/GenBank/DDBJ whole genome shotgun (WGS) entry which is preliminary data.</text>
</comment>
<evidence type="ECO:0000313" key="1">
    <source>
        <dbReference type="EMBL" id="TNN04529.1"/>
    </source>
</evidence>
<gene>
    <name evidence="1" type="ORF">EWB00_002028</name>
</gene>
<reference evidence="1 2" key="1">
    <citation type="submission" date="2019-03" db="EMBL/GenBank/DDBJ databases">
        <title>An improved genome assembly of the fluke Schistosoma japonicum.</title>
        <authorList>
            <person name="Hu W."/>
            <person name="Luo F."/>
            <person name="Yin M."/>
            <person name="Mo X."/>
            <person name="Sun C."/>
            <person name="Wu Q."/>
            <person name="Zhu B."/>
            <person name="Xiang M."/>
            <person name="Wang J."/>
            <person name="Wang Y."/>
            <person name="Zhang T."/>
            <person name="Xu B."/>
            <person name="Zheng H."/>
            <person name="Feng Z."/>
        </authorList>
    </citation>
    <scope>NUCLEOTIDE SEQUENCE [LARGE SCALE GENOMIC DNA]</scope>
    <source>
        <strain evidence="1">HuSjv2</strain>
        <tissue evidence="1">Worms</tissue>
    </source>
</reference>